<organism evidence="2 3">
    <name type="scientific">Bifidobacterium crudilactis</name>
    <dbReference type="NCBI Taxonomy" id="327277"/>
    <lineage>
        <taxon>Bacteria</taxon>
        <taxon>Bacillati</taxon>
        <taxon>Actinomycetota</taxon>
        <taxon>Actinomycetes</taxon>
        <taxon>Bifidobacteriales</taxon>
        <taxon>Bifidobacteriaceae</taxon>
        <taxon>Bifidobacterium</taxon>
    </lineage>
</organism>
<sequence>MQCPTTLYVCKPRHAARWGEATLLFFKRFTVFSGRATRSEFWWWMFTNSVVVFLLSLSQSSIMAWCGLLWTVITFVPTLAIGARRLNDSGLRRIWCILPYVGSLSSLLLGALFALQGVEVIYTPAAFPSFGNVFIGTNLPITGWVGLLTIASLSAYVVLMLRQSRSSLPNAKVSGPSLNVPKDLDSVAKLVL</sequence>
<keyword evidence="1" id="KW-0812">Transmembrane</keyword>
<evidence type="ECO:0000256" key="1">
    <source>
        <dbReference type="SAM" id="Phobius"/>
    </source>
</evidence>
<gene>
    <name evidence="2" type="ORF">GXW98_08285</name>
</gene>
<name>A0A971D029_9BIFI</name>
<evidence type="ECO:0000313" key="3">
    <source>
        <dbReference type="Proteomes" id="UP000767327"/>
    </source>
</evidence>
<protein>
    <submittedName>
        <fullName evidence="2">DUF805 domain-containing protein</fullName>
    </submittedName>
</protein>
<dbReference type="InterPro" id="IPR008523">
    <property type="entry name" value="DUF805"/>
</dbReference>
<accession>A0A971D029</accession>
<feature type="transmembrane region" description="Helical" evidence="1">
    <location>
        <begin position="94"/>
        <end position="115"/>
    </location>
</feature>
<feature type="transmembrane region" description="Helical" evidence="1">
    <location>
        <begin position="135"/>
        <end position="159"/>
    </location>
</feature>
<keyword evidence="1" id="KW-1133">Transmembrane helix</keyword>
<dbReference type="RefSeq" id="WP_423773390.1">
    <property type="nucleotide sequence ID" value="NZ_JALCOB010000001.1"/>
</dbReference>
<proteinExistence type="predicted"/>
<dbReference type="Pfam" id="PF05656">
    <property type="entry name" value="DUF805"/>
    <property type="match status" value="1"/>
</dbReference>
<dbReference type="AlphaFoldDB" id="A0A971D029"/>
<keyword evidence="1" id="KW-0472">Membrane</keyword>
<feature type="transmembrane region" description="Helical" evidence="1">
    <location>
        <begin position="41"/>
        <end position="56"/>
    </location>
</feature>
<reference evidence="2" key="2">
    <citation type="submission" date="2020-01" db="EMBL/GenBank/DDBJ databases">
        <authorList>
            <person name="Campanaro S."/>
        </authorList>
    </citation>
    <scope>NUCLEOTIDE SEQUENCE</scope>
    <source>
        <strain evidence="2">AS01afH2WH_6</strain>
    </source>
</reference>
<dbReference type="GO" id="GO:0016020">
    <property type="term" value="C:membrane"/>
    <property type="evidence" value="ECO:0007669"/>
    <property type="project" value="InterPro"/>
</dbReference>
<reference evidence="2" key="1">
    <citation type="journal article" date="2020" name="Biotechnol. Biofuels">
        <title>New insights from the biogas microbiome by comprehensive genome-resolved metagenomics of nearly 1600 species originating from multiple anaerobic digesters.</title>
        <authorList>
            <person name="Campanaro S."/>
            <person name="Treu L."/>
            <person name="Rodriguez-R L.M."/>
            <person name="Kovalovszki A."/>
            <person name="Ziels R.M."/>
            <person name="Maus I."/>
            <person name="Zhu X."/>
            <person name="Kougias P.G."/>
            <person name="Basile A."/>
            <person name="Luo G."/>
            <person name="Schluter A."/>
            <person name="Konstantinidis K.T."/>
            <person name="Angelidaki I."/>
        </authorList>
    </citation>
    <scope>NUCLEOTIDE SEQUENCE</scope>
    <source>
        <strain evidence="2">AS01afH2WH_6</strain>
    </source>
</reference>
<dbReference type="Proteomes" id="UP000767327">
    <property type="component" value="Unassembled WGS sequence"/>
</dbReference>
<dbReference type="EMBL" id="JAAXZR010000026">
    <property type="protein sequence ID" value="NLT80263.1"/>
    <property type="molecule type" value="Genomic_DNA"/>
</dbReference>
<evidence type="ECO:0000313" key="2">
    <source>
        <dbReference type="EMBL" id="NLT80263.1"/>
    </source>
</evidence>
<feature type="transmembrane region" description="Helical" evidence="1">
    <location>
        <begin position="62"/>
        <end position="82"/>
    </location>
</feature>
<comment type="caution">
    <text evidence="2">The sequence shown here is derived from an EMBL/GenBank/DDBJ whole genome shotgun (WGS) entry which is preliminary data.</text>
</comment>